<dbReference type="PANTHER" id="PTHR47493">
    <property type="entry name" value="OS08G0520200 PROTEIN"/>
    <property type="match status" value="1"/>
</dbReference>
<organism evidence="2 3">
    <name type="scientific">Gossypium darwinii</name>
    <name type="common">Darwin's cotton</name>
    <name type="synonym">Gossypium barbadense var. darwinii</name>
    <dbReference type="NCBI Taxonomy" id="34276"/>
    <lineage>
        <taxon>Eukaryota</taxon>
        <taxon>Viridiplantae</taxon>
        <taxon>Streptophyta</taxon>
        <taxon>Embryophyta</taxon>
        <taxon>Tracheophyta</taxon>
        <taxon>Spermatophyta</taxon>
        <taxon>Magnoliopsida</taxon>
        <taxon>eudicotyledons</taxon>
        <taxon>Gunneridae</taxon>
        <taxon>Pentapetalae</taxon>
        <taxon>rosids</taxon>
        <taxon>malvids</taxon>
        <taxon>Malvales</taxon>
        <taxon>Malvaceae</taxon>
        <taxon>Malvoideae</taxon>
        <taxon>Gossypium</taxon>
    </lineage>
</organism>
<dbReference type="EMBL" id="CM017707">
    <property type="protein sequence ID" value="TYG61373.1"/>
    <property type="molecule type" value="Genomic_DNA"/>
</dbReference>
<feature type="transmembrane region" description="Helical" evidence="1">
    <location>
        <begin position="21"/>
        <end position="38"/>
    </location>
</feature>
<name>A0A5D2BZ57_GOSDA</name>
<keyword evidence="1" id="KW-0812">Transmembrane</keyword>
<keyword evidence="1" id="KW-1133">Transmembrane helix</keyword>
<proteinExistence type="predicted"/>
<keyword evidence="3" id="KW-1185">Reference proteome</keyword>
<accession>A0A5D2BZ57</accession>
<protein>
    <submittedName>
        <fullName evidence="2">Uncharacterized protein</fullName>
    </submittedName>
</protein>
<gene>
    <name evidence="2" type="ORF">ES288_D07G142800v1</name>
</gene>
<evidence type="ECO:0000313" key="2">
    <source>
        <dbReference type="EMBL" id="TYG61373.1"/>
    </source>
</evidence>
<evidence type="ECO:0000256" key="1">
    <source>
        <dbReference type="SAM" id="Phobius"/>
    </source>
</evidence>
<reference evidence="2 3" key="1">
    <citation type="submission" date="2019-06" db="EMBL/GenBank/DDBJ databases">
        <title>WGS assembly of Gossypium darwinii.</title>
        <authorList>
            <person name="Chen Z.J."/>
            <person name="Sreedasyam A."/>
            <person name="Ando A."/>
            <person name="Song Q."/>
            <person name="De L."/>
            <person name="Hulse-Kemp A."/>
            <person name="Ding M."/>
            <person name="Ye W."/>
            <person name="Kirkbride R."/>
            <person name="Jenkins J."/>
            <person name="Plott C."/>
            <person name="Lovell J."/>
            <person name="Lin Y.-M."/>
            <person name="Vaughn R."/>
            <person name="Liu B."/>
            <person name="Li W."/>
            <person name="Simpson S."/>
            <person name="Scheffler B."/>
            <person name="Saski C."/>
            <person name="Grover C."/>
            <person name="Hu G."/>
            <person name="Conover J."/>
            <person name="Carlson J."/>
            <person name="Shu S."/>
            <person name="Boston L."/>
            <person name="Williams M."/>
            <person name="Peterson D."/>
            <person name="Mcgee K."/>
            <person name="Jones D."/>
            <person name="Wendel J."/>
            <person name="Stelly D."/>
            <person name="Grimwood J."/>
            <person name="Schmutz J."/>
        </authorList>
    </citation>
    <scope>NUCLEOTIDE SEQUENCE [LARGE SCALE GENOMIC DNA]</scope>
    <source>
        <strain evidence="2">1808015.09</strain>
    </source>
</reference>
<keyword evidence="1" id="KW-0472">Membrane</keyword>
<dbReference type="AlphaFoldDB" id="A0A5D2BZ57"/>
<dbReference type="PANTHER" id="PTHR47493:SF3">
    <property type="entry name" value="PENTACOTRIPEPTIDE-REPEAT REGION OF PRORP DOMAIN-CONTAINING PROTEIN"/>
    <property type="match status" value="1"/>
</dbReference>
<evidence type="ECO:0000313" key="3">
    <source>
        <dbReference type="Proteomes" id="UP000323506"/>
    </source>
</evidence>
<dbReference type="Proteomes" id="UP000323506">
    <property type="component" value="Chromosome D07"/>
</dbReference>
<sequence>MSLFFNVKCLTNFISVRHFPFLFLAQPLISFSFHFLLISSSSINVSLSSSSWVCFFFLGVLVINRHCCCLSFLRLSPSTPRRPPDGCSSKTHTTLLVETYHQHRRLRALIEKLEKEGSCPMQILGDDGDWTKNDFWAAVKFLRHAFRSNEILQVELDLTMVKMNSSFFKLKPNSFCNTSVSFALSDLLRLEVGKMFEVVRSACRHSWWY</sequence>
<feature type="transmembrane region" description="Helical" evidence="1">
    <location>
        <begin position="50"/>
        <end position="73"/>
    </location>
</feature>